<dbReference type="InterPro" id="IPR008271">
    <property type="entry name" value="Ser/Thr_kinase_AS"/>
</dbReference>
<evidence type="ECO:0000313" key="5">
    <source>
        <dbReference type="EMBL" id="GMM53928.1"/>
    </source>
</evidence>
<name>A0AAV5RR80_MAUHU</name>
<dbReference type="InterPro" id="IPR011009">
    <property type="entry name" value="Kinase-like_dom_sf"/>
</dbReference>
<organism evidence="5 6">
    <name type="scientific">Maudiozyma humilis</name>
    <name type="common">Sour dough yeast</name>
    <name type="synonym">Kazachstania humilis</name>
    <dbReference type="NCBI Taxonomy" id="51915"/>
    <lineage>
        <taxon>Eukaryota</taxon>
        <taxon>Fungi</taxon>
        <taxon>Dikarya</taxon>
        <taxon>Ascomycota</taxon>
        <taxon>Saccharomycotina</taxon>
        <taxon>Saccharomycetes</taxon>
        <taxon>Saccharomycetales</taxon>
        <taxon>Saccharomycetaceae</taxon>
        <taxon>Maudiozyma</taxon>
    </lineage>
</organism>
<dbReference type="GO" id="GO:0004674">
    <property type="term" value="F:protein serine/threonine kinase activity"/>
    <property type="evidence" value="ECO:0007669"/>
    <property type="project" value="TreeGrafter"/>
</dbReference>
<dbReference type="Proteomes" id="UP001377567">
    <property type="component" value="Unassembled WGS sequence"/>
</dbReference>
<dbReference type="Gene3D" id="1.10.510.10">
    <property type="entry name" value="Transferase(Phosphotransferase) domain 1"/>
    <property type="match status" value="1"/>
</dbReference>
<reference evidence="5 6" key="1">
    <citation type="journal article" date="2023" name="Elife">
        <title>Identification of key yeast species and microbe-microbe interactions impacting larval growth of Drosophila in the wild.</title>
        <authorList>
            <person name="Mure A."/>
            <person name="Sugiura Y."/>
            <person name="Maeda R."/>
            <person name="Honda K."/>
            <person name="Sakurai N."/>
            <person name="Takahashi Y."/>
            <person name="Watada M."/>
            <person name="Katoh T."/>
            <person name="Gotoh A."/>
            <person name="Gotoh Y."/>
            <person name="Taniguchi I."/>
            <person name="Nakamura K."/>
            <person name="Hayashi T."/>
            <person name="Katayama T."/>
            <person name="Uemura T."/>
            <person name="Hattori Y."/>
        </authorList>
    </citation>
    <scope>NUCLEOTIDE SEQUENCE [LARGE SCALE GENOMIC DNA]</scope>
    <source>
        <strain evidence="5 6">KH-74</strain>
    </source>
</reference>
<dbReference type="SMART" id="SM00220">
    <property type="entry name" value="S_TKc"/>
    <property type="match status" value="1"/>
</dbReference>
<keyword evidence="2" id="KW-0547">Nucleotide-binding</keyword>
<keyword evidence="5" id="KW-0418">Kinase</keyword>
<keyword evidence="3" id="KW-0067">ATP-binding</keyword>
<dbReference type="InterPro" id="IPR000719">
    <property type="entry name" value="Prot_kinase_dom"/>
</dbReference>
<evidence type="ECO:0000256" key="2">
    <source>
        <dbReference type="ARBA" id="ARBA00022741"/>
    </source>
</evidence>
<dbReference type="PANTHER" id="PTHR24056">
    <property type="entry name" value="CELL DIVISION PROTEIN KINASE"/>
    <property type="match status" value="1"/>
</dbReference>
<evidence type="ECO:0000256" key="3">
    <source>
        <dbReference type="ARBA" id="ARBA00022840"/>
    </source>
</evidence>
<dbReference type="AlphaFoldDB" id="A0AAV5RR80"/>
<dbReference type="GO" id="GO:0007346">
    <property type="term" value="P:regulation of mitotic cell cycle"/>
    <property type="evidence" value="ECO:0007669"/>
    <property type="project" value="TreeGrafter"/>
</dbReference>
<dbReference type="GO" id="GO:0009891">
    <property type="term" value="P:positive regulation of biosynthetic process"/>
    <property type="evidence" value="ECO:0007669"/>
    <property type="project" value="UniProtKB-ARBA"/>
</dbReference>
<dbReference type="PROSITE" id="PS00108">
    <property type="entry name" value="PROTEIN_KINASE_ST"/>
    <property type="match status" value="1"/>
</dbReference>
<dbReference type="SUPFAM" id="SSF56112">
    <property type="entry name" value="Protein kinase-like (PK-like)"/>
    <property type="match status" value="1"/>
</dbReference>
<dbReference type="InterPro" id="IPR050108">
    <property type="entry name" value="CDK"/>
</dbReference>
<proteinExistence type="inferred from homology"/>
<evidence type="ECO:0000313" key="6">
    <source>
        <dbReference type="Proteomes" id="UP001377567"/>
    </source>
</evidence>
<evidence type="ECO:0000259" key="4">
    <source>
        <dbReference type="PROSITE" id="PS50011"/>
    </source>
</evidence>
<accession>A0AAV5RR80</accession>
<dbReference type="GO" id="GO:0005634">
    <property type="term" value="C:nucleus"/>
    <property type="evidence" value="ECO:0007669"/>
    <property type="project" value="TreeGrafter"/>
</dbReference>
<gene>
    <name evidence="5" type="ORF">DAKH74_005440</name>
</gene>
<sequence>MATFADVEQCPRKLIKSTKFARVYSLDDKFAVKTITTDFIVAPHDHVAEKSILYRVKEGVDSLDNDNRNNVQYVMELLDDRRLEDEVELLFPFYPLSLYELMRTQYKRVAHDQPKKKFNPYYDLTSSADSAAPVPARIHYKNCFDVDRDAHAFFLQIAKGLEYIHACGIIHRDVKPQNVMVDPHTRQLKITDFGISYDTHSAQQTTKELPTHKITDVSTSFYKAPELLLSVKNYGFEVDVWALLVLVSQWFQSGRDLAARSGASASVTSQLRDDFYMPALVDDGSQDGEAGSDVRLLLCIFERFGVPRLADWPEVAHYGSEDAFVGLFGSDGDGKCIQYSTRAEQLTRLGSMLPRLDEVSDGPQRNRILTTLLAMTPFQASQRISSAAIVASLQS</sequence>
<dbReference type="PANTHER" id="PTHR24056:SF508">
    <property type="entry name" value="CYCLIN-DEPENDENT KINASE 10"/>
    <property type="match status" value="1"/>
</dbReference>
<dbReference type="EMBL" id="BTGD01000001">
    <property type="protein sequence ID" value="GMM53928.1"/>
    <property type="molecule type" value="Genomic_DNA"/>
</dbReference>
<comment type="similarity">
    <text evidence="1">Belongs to the protein kinase superfamily. CMGC Ser/Thr protein kinase family. CDC2/CDKX subfamily.</text>
</comment>
<comment type="caution">
    <text evidence="5">The sequence shown here is derived from an EMBL/GenBank/DDBJ whole genome shotgun (WGS) entry which is preliminary data.</text>
</comment>
<keyword evidence="6" id="KW-1185">Reference proteome</keyword>
<dbReference type="GO" id="GO:0006355">
    <property type="term" value="P:regulation of DNA-templated transcription"/>
    <property type="evidence" value="ECO:0007669"/>
    <property type="project" value="UniProtKB-ARBA"/>
</dbReference>
<protein>
    <submittedName>
        <fullName evidence="5">Cyclin-dependent protein kinase-activating kinase</fullName>
    </submittedName>
</protein>
<dbReference type="PROSITE" id="PS50011">
    <property type="entry name" value="PROTEIN_KINASE_DOM"/>
    <property type="match status" value="1"/>
</dbReference>
<dbReference type="CDD" id="cd00180">
    <property type="entry name" value="PKc"/>
    <property type="match status" value="1"/>
</dbReference>
<keyword evidence="5" id="KW-0808">Transferase</keyword>
<dbReference type="GO" id="GO:0000307">
    <property type="term" value="C:cyclin-dependent protein kinase holoenzyme complex"/>
    <property type="evidence" value="ECO:0007669"/>
    <property type="project" value="UniProtKB-ARBA"/>
</dbReference>
<dbReference type="Pfam" id="PF00069">
    <property type="entry name" value="Pkinase"/>
    <property type="match status" value="1"/>
</dbReference>
<feature type="domain" description="Protein kinase" evidence="4">
    <location>
        <begin position="1"/>
        <end position="395"/>
    </location>
</feature>
<dbReference type="GO" id="GO:0005524">
    <property type="term" value="F:ATP binding"/>
    <property type="evidence" value="ECO:0007669"/>
    <property type="project" value="UniProtKB-KW"/>
</dbReference>
<evidence type="ECO:0000256" key="1">
    <source>
        <dbReference type="ARBA" id="ARBA00006485"/>
    </source>
</evidence>